<protein>
    <submittedName>
        <fullName evidence="1">Uncharacterized protein</fullName>
    </submittedName>
</protein>
<proteinExistence type="predicted"/>
<dbReference type="AlphaFoldDB" id="X1HZS4"/>
<name>X1HZS4_9ZZZZ</name>
<organism evidence="1">
    <name type="scientific">marine sediment metagenome</name>
    <dbReference type="NCBI Taxonomy" id="412755"/>
    <lineage>
        <taxon>unclassified sequences</taxon>
        <taxon>metagenomes</taxon>
        <taxon>ecological metagenomes</taxon>
    </lineage>
</organism>
<accession>X1HZS4</accession>
<feature type="non-terminal residue" evidence="1">
    <location>
        <position position="1"/>
    </location>
</feature>
<comment type="caution">
    <text evidence="1">The sequence shown here is derived from an EMBL/GenBank/DDBJ whole genome shotgun (WGS) entry which is preliminary data.</text>
</comment>
<dbReference type="EMBL" id="BARU01027527">
    <property type="protein sequence ID" value="GAH74942.1"/>
    <property type="molecule type" value="Genomic_DNA"/>
</dbReference>
<sequence>KRRWLAWFFIKGTFRKKGIKRTDKYGFHNCRIYGN</sequence>
<evidence type="ECO:0000313" key="1">
    <source>
        <dbReference type="EMBL" id="GAH74942.1"/>
    </source>
</evidence>
<gene>
    <name evidence="1" type="ORF">S03H2_44061</name>
</gene>
<reference evidence="1" key="1">
    <citation type="journal article" date="2014" name="Front. Microbiol.">
        <title>High frequency of phylogenetically diverse reductive dehalogenase-homologous genes in deep subseafloor sedimentary metagenomes.</title>
        <authorList>
            <person name="Kawai M."/>
            <person name="Futagami T."/>
            <person name="Toyoda A."/>
            <person name="Takaki Y."/>
            <person name="Nishi S."/>
            <person name="Hori S."/>
            <person name="Arai W."/>
            <person name="Tsubouchi T."/>
            <person name="Morono Y."/>
            <person name="Uchiyama I."/>
            <person name="Ito T."/>
            <person name="Fujiyama A."/>
            <person name="Inagaki F."/>
            <person name="Takami H."/>
        </authorList>
    </citation>
    <scope>NUCLEOTIDE SEQUENCE</scope>
    <source>
        <strain evidence="1">Expedition CK06-06</strain>
    </source>
</reference>